<dbReference type="GO" id="GO:0008273">
    <property type="term" value="F:calcium, potassium:sodium antiporter activity"/>
    <property type="evidence" value="ECO:0007669"/>
    <property type="project" value="TreeGrafter"/>
</dbReference>
<dbReference type="Pfam" id="PF01699">
    <property type="entry name" value="Na_Ca_ex"/>
    <property type="match status" value="2"/>
</dbReference>
<evidence type="ECO:0000256" key="13">
    <source>
        <dbReference type="ARBA" id="ARBA00023053"/>
    </source>
</evidence>
<dbReference type="GO" id="GO:0006874">
    <property type="term" value="P:intracellular calcium ion homeostasis"/>
    <property type="evidence" value="ECO:0007669"/>
    <property type="project" value="TreeGrafter"/>
</dbReference>
<evidence type="ECO:0000256" key="8">
    <source>
        <dbReference type="ARBA" id="ARBA00022729"/>
    </source>
</evidence>
<evidence type="ECO:0000256" key="12">
    <source>
        <dbReference type="ARBA" id="ARBA00022989"/>
    </source>
</evidence>
<keyword evidence="14" id="KW-0406">Ion transport</keyword>
<dbReference type="eggNOG" id="KOG1307">
    <property type="taxonomic scope" value="Eukaryota"/>
</dbReference>
<dbReference type="STRING" id="126957.T1IT24"/>
<evidence type="ECO:0000256" key="2">
    <source>
        <dbReference type="ARBA" id="ARBA00005364"/>
    </source>
</evidence>
<keyword evidence="15 17" id="KW-0472">Membrane</keyword>
<keyword evidence="20" id="KW-1185">Reference proteome</keyword>
<keyword evidence="4" id="KW-0050">Antiport</keyword>
<feature type="transmembrane region" description="Helical" evidence="17">
    <location>
        <begin position="288"/>
        <end position="306"/>
    </location>
</feature>
<dbReference type="PANTHER" id="PTHR10846:SF73">
    <property type="entry name" value="SODIUM_CALCIUM EXCHANGER MEMBRANE REGION DOMAIN-CONTAINING PROTEIN"/>
    <property type="match status" value="1"/>
</dbReference>
<dbReference type="AlphaFoldDB" id="T1IT24"/>
<comment type="subcellular location">
    <subcellularLocation>
        <location evidence="1">Membrane</location>
        <topology evidence="1">Multi-pass membrane protein</topology>
    </subcellularLocation>
</comment>
<evidence type="ECO:0000256" key="3">
    <source>
        <dbReference type="ARBA" id="ARBA00022448"/>
    </source>
</evidence>
<dbReference type="InterPro" id="IPR044880">
    <property type="entry name" value="NCX_ion-bd_dom_sf"/>
</dbReference>
<evidence type="ECO:0000256" key="17">
    <source>
        <dbReference type="SAM" id="Phobius"/>
    </source>
</evidence>
<evidence type="ECO:0000256" key="16">
    <source>
        <dbReference type="ARBA" id="ARBA00023201"/>
    </source>
</evidence>
<keyword evidence="8" id="KW-0732">Signal</keyword>
<proteinExistence type="inferred from homology"/>
<feature type="transmembrane region" description="Helical" evidence="17">
    <location>
        <begin position="36"/>
        <end position="58"/>
    </location>
</feature>
<protein>
    <recommendedName>
        <fullName evidence="18">Sodium/calcium exchanger membrane region domain-containing protein</fullName>
    </recommendedName>
</protein>
<keyword evidence="11" id="KW-0630">Potassium</keyword>
<name>T1IT24_STRMM</name>
<dbReference type="EnsemblMetazoa" id="SMAR004268-RA">
    <property type="protein sequence ID" value="SMAR004268-PA"/>
    <property type="gene ID" value="SMAR004268"/>
</dbReference>
<feature type="transmembrane region" description="Helical" evidence="17">
    <location>
        <begin position="201"/>
        <end position="223"/>
    </location>
</feature>
<dbReference type="GO" id="GO:0005886">
    <property type="term" value="C:plasma membrane"/>
    <property type="evidence" value="ECO:0007669"/>
    <property type="project" value="TreeGrafter"/>
</dbReference>
<dbReference type="NCBIfam" id="TIGR00367">
    <property type="entry name" value="calcium/sodium antiporter"/>
    <property type="match status" value="1"/>
</dbReference>
<evidence type="ECO:0000313" key="20">
    <source>
        <dbReference type="Proteomes" id="UP000014500"/>
    </source>
</evidence>
<keyword evidence="13" id="KW-0915">Sodium</keyword>
<dbReference type="PANTHER" id="PTHR10846">
    <property type="entry name" value="SODIUM/POTASSIUM/CALCIUM EXCHANGER"/>
    <property type="match status" value="1"/>
</dbReference>
<feature type="transmembrane region" description="Helical" evidence="17">
    <location>
        <begin position="389"/>
        <end position="411"/>
    </location>
</feature>
<evidence type="ECO:0000313" key="19">
    <source>
        <dbReference type="EnsemblMetazoa" id="SMAR004268-PA"/>
    </source>
</evidence>
<keyword evidence="3" id="KW-0813">Transport</keyword>
<dbReference type="GO" id="GO:0015293">
    <property type="term" value="F:symporter activity"/>
    <property type="evidence" value="ECO:0007669"/>
    <property type="project" value="UniProtKB-KW"/>
</dbReference>
<dbReference type="FunFam" id="1.20.1420.30:FF:000009">
    <property type="entry name" value="sodium/potassium/calcium exchanger 5 isoform X2"/>
    <property type="match status" value="1"/>
</dbReference>
<dbReference type="InterPro" id="IPR004481">
    <property type="entry name" value="K/Na/Ca-exchanger"/>
</dbReference>
<keyword evidence="9" id="KW-0106">Calcium</keyword>
<keyword evidence="7 17" id="KW-0812">Transmembrane</keyword>
<feature type="transmembrane region" description="Helical" evidence="17">
    <location>
        <begin position="167"/>
        <end position="189"/>
    </location>
</feature>
<organism evidence="19 20">
    <name type="scientific">Strigamia maritima</name>
    <name type="common">European centipede</name>
    <name type="synonym">Geophilus maritimus</name>
    <dbReference type="NCBI Taxonomy" id="126957"/>
    <lineage>
        <taxon>Eukaryota</taxon>
        <taxon>Metazoa</taxon>
        <taxon>Ecdysozoa</taxon>
        <taxon>Arthropoda</taxon>
        <taxon>Myriapoda</taxon>
        <taxon>Chilopoda</taxon>
        <taxon>Pleurostigmophora</taxon>
        <taxon>Geophilomorpha</taxon>
        <taxon>Linotaeniidae</taxon>
        <taxon>Strigamia</taxon>
    </lineage>
</organism>
<accession>T1IT24</accession>
<evidence type="ECO:0000256" key="9">
    <source>
        <dbReference type="ARBA" id="ARBA00022837"/>
    </source>
</evidence>
<comment type="similarity">
    <text evidence="2">Belongs to the Ca(2+):cation antiporter (CaCA) (TC 2.A.19) family. SLC24A subfamily.</text>
</comment>
<feature type="domain" description="Sodium/calcium exchanger membrane region" evidence="18">
    <location>
        <begin position="320"/>
        <end position="444"/>
    </location>
</feature>
<evidence type="ECO:0000256" key="15">
    <source>
        <dbReference type="ARBA" id="ARBA00023136"/>
    </source>
</evidence>
<feature type="transmembrane region" description="Helical" evidence="17">
    <location>
        <begin position="354"/>
        <end position="377"/>
    </location>
</feature>
<evidence type="ECO:0000259" key="18">
    <source>
        <dbReference type="Pfam" id="PF01699"/>
    </source>
</evidence>
<feature type="transmembrane region" description="Helical" evidence="17">
    <location>
        <begin position="109"/>
        <end position="136"/>
    </location>
</feature>
<keyword evidence="10" id="KW-0769">Symport</keyword>
<evidence type="ECO:0000256" key="5">
    <source>
        <dbReference type="ARBA" id="ARBA00022538"/>
    </source>
</evidence>
<feature type="transmembrane region" description="Helical" evidence="17">
    <location>
        <begin position="423"/>
        <end position="444"/>
    </location>
</feature>
<reference evidence="19" key="2">
    <citation type="submission" date="2015-02" db="UniProtKB">
        <authorList>
            <consortium name="EnsemblMetazoa"/>
        </authorList>
    </citation>
    <scope>IDENTIFICATION</scope>
</reference>
<feature type="transmembrane region" description="Helical" evidence="17">
    <location>
        <begin position="318"/>
        <end position="342"/>
    </location>
</feature>
<evidence type="ECO:0000256" key="1">
    <source>
        <dbReference type="ARBA" id="ARBA00004141"/>
    </source>
</evidence>
<evidence type="ECO:0000256" key="11">
    <source>
        <dbReference type="ARBA" id="ARBA00022958"/>
    </source>
</evidence>
<reference evidence="20" key="1">
    <citation type="submission" date="2011-05" db="EMBL/GenBank/DDBJ databases">
        <authorList>
            <person name="Richards S.R."/>
            <person name="Qu J."/>
            <person name="Jiang H."/>
            <person name="Jhangiani S.N."/>
            <person name="Agravi P."/>
            <person name="Goodspeed R."/>
            <person name="Gross S."/>
            <person name="Mandapat C."/>
            <person name="Jackson L."/>
            <person name="Mathew T."/>
            <person name="Pu L."/>
            <person name="Thornton R."/>
            <person name="Saada N."/>
            <person name="Wilczek-Boney K.B."/>
            <person name="Lee S."/>
            <person name="Kovar C."/>
            <person name="Wu Y."/>
            <person name="Scherer S.E."/>
            <person name="Worley K.C."/>
            <person name="Muzny D.M."/>
            <person name="Gibbs R."/>
        </authorList>
    </citation>
    <scope>NUCLEOTIDE SEQUENCE</scope>
    <source>
        <strain evidence="20">Brora</strain>
    </source>
</reference>
<dbReference type="PhylomeDB" id="T1IT24"/>
<evidence type="ECO:0000256" key="14">
    <source>
        <dbReference type="ARBA" id="ARBA00023065"/>
    </source>
</evidence>
<dbReference type="EMBL" id="AFFK01019063">
    <property type="status" value="NOT_ANNOTATED_CDS"/>
    <property type="molecule type" value="Genomic_DNA"/>
</dbReference>
<feature type="transmembrane region" description="Helical" evidence="17">
    <location>
        <begin position="143"/>
        <end position="161"/>
    </location>
</feature>
<evidence type="ECO:0000256" key="4">
    <source>
        <dbReference type="ARBA" id="ARBA00022449"/>
    </source>
</evidence>
<dbReference type="GO" id="GO:0005262">
    <property type="term" value="F:calcium channel activity"/>
    <property type="evidence" value="ECO:0007669"/>
    <property type="project" value="TreeGrafter"/>
</dbReference>
<dbReference type="Gene3D" id="1.20.1420.30">
    <property type="entry name" value="NCX, central ion-binding region"/>
    <property type="match status" value="2"/>
</dbReference>
<feature type="domain" description="Sodium/calcium exchanger membrane region" evidence="18">
    <location>
        <begin position="45"/>
        <end position="185"/>
    </location>
</feature>
<keyword evidence="5" id="KW-0633">Potassium transport</keyword>
<sequence>MHVHINRTMEDMNITNCSPPAVDDFPSDGLDRSERLQGWIAVHIFVAVYTIGALAIVCDDYFAPVMHLFSERLKLPNDISGATFMALGTTCPELFVASIGAFITEGDIGIGAVLGSAVFNVLVIVSVCGIFAGTVVALNWRPLARDCISYLIAVATLWYIIEDEQINVWEACVLIIEYCIYIFVLCLNIKFQKYCRGPRQSYDVSDGVVTVIFQSVVVGSYVANPNIAIIPRMKIGNEDMSNEITTTDITFDRNHNNQIYEEKEKAEKIKNERKNYCSTEFKFPADGIFNRVIWIIWWPVKFLFYLTIPHISDEQSCCLSIVTFVMSTMYIACTSYIATWMVSVLGYTINVPDSVMGLTFMALGNCLPEFISSIIVARQGLGNMALSNAMGGNLFALLICLGVPWAVMASVSQIGYVKIHSEGLTYSVITLFGTVIFMFGVVAINRFRSS</sequence>
<dbReference type="InterPro" id="IPR004837">
    <property type="entry name" value="NaCa_Exmemb"/>
</dbReference>
<feature type="transmembrane region" description="Helical" evidence="17">
    <location>
        <begin position="79"/>
        <end position="103"/>
    </location>
</feature>
<evidence type="ECO:0000256" key="6">
    <source>
        <dbReference type="ARBA" id="ARBA00022568"/>
    </source>
</evidence>
<keyword evidence="6" id="KW-0109">Calcium transport</keyword>
<dbReference type="HOGENOM" id="CLU_007948_5_0_1"/>
<evidence type="ECO:0000256" key="10">
    <source>
        <dbReference type="ARBA" id="ARBA00022847"/>
    </source>
</evidence>
<dbReference type="Proteomes" id="UP000014500">
    <property type="component" value="Unassembled WGS sequence"/>
</dbReference>
<keyword evidence="12 17" id="KW-1133">Transmembrane helix</keyword>
<dbReference type="OMA" id="HINRTME"/>
<keyword evidence="16" id="KW-0739">Sodium transport</keyword>
<evidence type="ECO:0000256" key="7">
    <source>
        <dbReference type="ARBA" id="ARBA00022692"/>
    </source>
</evidence>